<feature type="region of interest" description="Disordered" evidence="1">
    <location>
        <begin position="183"/>
        <end position="202"/>
    </location>
</feature>
<dbReference type="Proteomes" id="UP000320390">
    <property type="component" value="Chromosome"/>
</dbReference>
<keyword evidence="4" id="KW-1185">Reference proteome</keyword>
<reference evidence="3 4" key="1">
    <citation type="submission" date="2019-02" db="EMBL/GenBank/DDBJ databases">
        <title>Deep-cultivation of Planctomycetes and their phenomic and genomic characterization uncovers novel biology.</title>
        <authorList>
            <person name="Wiegand S."/>
            <person name="Jogler M."/>
            <person name="Boedeker C."/>
            <person name="Pinto D."/>
            <person name="Vollmers J."/>
            <person name="Rivas-Marin E."/>
            <person name="Kohn T."/>
            <person name="Peeters S.H."/>
            <person name="Heuer A."/>
            <person name="Rast P."/>
            <person name="Oberbeckmann S."/>
            <person name="Bunk B."/>
            <person name="Jeske O."/>
            <person name="Meyerdierks A."/>
            <person name="Storesund J.E."/>
            <person name="Kallscheuer N."/>
            <person name="Luecker S."/>
            <person name="Lage O.M."/>
            <person name="Pohl T."/>
            <person name="Merkel B.J."/>
            <person name="Hornburger P."/>
            <person name="Mueller R.-W."/>
            <person name="Bruemmer F."/>
            <person name="Labrenz M."/>
            <person name="Spormann A.M."/>
            <person name="Op den Camp H."/>
            <person name="Overmann J."/>
            <person name="Amann R."/>
            <person name="Jetten M.S.M."/>
            <person name="Mascher T."/>
            <person name="Medema M.H."/>
            <person name="Devos D.P."/>
            <person name="Kaster A.-K."/>
            <person name="Ovreas L."/>
            <person name="Rohde M."/>
            <person name="Galperin M.Y."/>
            <person name="Jogler C."/>
        </authorList>
    </citation>
    <scope>NUCLEOTIDE SEQUENCE [LARGE SCALE GENOMIC DNA]</scope>
    <source>
        <strain evidence="3 4">Poly30</strain>
    </source>
</reference>
<accession>A0A518ERE4</accession>
<keyword evidence="3" id="KW-0032">Aminotransferase</keyword>
<dbReference type="PANTHER" id="PTHR11236">
    <property type="entry name" value="AMINOBENZOATE/ANTHRANILATE SYNTHASE"/>
    <property type="match status" value="1"/>
</dbReference>
<dbReference type="EC" id="2.6.1.85" evidence="3"/>
<proteinExistence type="predicted"/>
<dbReference type="GO" id="GO:0000162">
    <property type="term" value="P:L-tryptophan biosynthetic process"/>
    <property type="evidence" value="ECO:0007669"/>
    <property type="project" value="TreeGrafter"/>
</dbReference>
<dbReference type="Pfam" id="PF00425">
    <property type="entry name" value="Chorismate_bind"/>
    <property type="match status" value="1"/>
</dbReference>
<dbReference type="OrthoDB" id="9803598at2"/>
<dbReference type="GO" id="GO:0046820">
    <property type="term" value="F:4-amino-4-deoxychorismate synthase activity"/>
    <property type="evidence" value="ECO:0007669"/>
    <property type="project" value="UniProtKB-EC"/>
</dbReference>
<dbReference type="InterPro" id="IPR015890">
    <property type="entry name" value="Chorismate_C"/>
</dbReference>
<evidence type="ECO:0000313" key="4">
    <source>
        <dbReference type="Proteomes" id="UP000320390"/>
    </source>
</evidence>
<dbReference type="PRINTS" id="PR00095">
    <property type="entry name" value="ANTSNTHASEI"/>
</dbReference>
<dbReference type="SUPFAM" id="SSF56322">
    <property type="entry name" value="ADC synthase"/>
    <property type="match status" value="1"/>
</dbReference>
<evidence type="ECO:0000256" key="1">
    <source>
        <dbReference type="SAM" id="MobiDB-lite"/>
    </source>
</evidence>
<name>A0A518ERE4_9BACT</name>
<gene>
    <name evidence="3" type="primary">pabB</name>
    <name evidence="3" type="ORF">Poly30_21770</name>
</gene>
<dbReference type="PANTHER" id="PTHR11236:SF9">
    <property type="entry name" value="ANTHRANILATE SYNTHASE COMPONENT 1"/>
    <property type="match status" value="1"/>
</dbReference>
<organism evidence="3 4">
    <name type="scientific">Saltatorellus ferox</name>
    <dbReference type="NCBI Taxonomy" id="2528018"/>
    <lineage>
        <taxon>Bacteria</taxon>
        <taxon>Pseudomonadati</taxon>
        <taxon>Planctomycetota</taxon>
        <taxon>Planctomycetia</taxon>
        <taxon>Planctomycetia incertae sedis</taxon>
        <taxon>Saltatorellus</taxon>
    </lineage>
</organism>
<dbReference type="InterPro" id="IPR005801">
    <property type="entry name" value="ADC_synthase"/>
</dbReference>
<dbReference type="Gene3D" id="3.60.120.10">
    <property type="entry name" value="Anthranilate synthase"/>
    <property type="match status" value="1"/>
</dbReference>
<evidence type="ECO:0000259" key="2">
    <source>
        <dbReference type="Pfam" id="PF00425"/>
    </source>
</evidence>
<dbReference type="InterPro" id="IPR019999">
    <property type="entry name" value="Anth_synth_I-like"/>
</dbReference>
<feature type="domain" description="Chorismate-utilising enzyme C-terminal" evidence="2">
    <location>
        <begin position="204"/>
        <end position="469"/>
    </location>
</feature>
<evidence type="ECO:0000313" key="3">
    <source>
        <dbReference type="EMBL" id="QDV06662.1"/>
    </source>
</evidence>
<dbReference type="EMBL" id="CP036434">
    <property type="protein sequence ID" value="QDV06662.1"/>
    <property type="molecule type" value="Genomic_DNA"/>
</dbReference>
<keyword evidence="3" id="KW-0808">Transferase</keyword>
<dbReference type="AlphaFoldDB" id="A0A518ERE4"/>
<protein>
    <submittedName>
        <fullName evidence="3">Aminodeoxychorismate synthase component 1</fullName>
        <ecNumber evidence="3">2.6.1.85</ecNumber>
    </submittedName>
</protein>
<sequence length="494" mass="53565">MEKRTLTPVVHRLELPEGDVLPLLLRRLRDRPGLLVLDSAGGSPRHWSLLGFDPFLSFDDPRVAPTSLDGLESLLSDVRLAPGSTAEEGLGPFAGGFLGALAYELGVRGEALDLPEPAWPQPRIVGGLYRDWIWWEPASEGPPRAWLIVSEDSAHGMSAAEDAARRAREILRLIEPAPRAEEWKSPWPLEGTSEAPGDRTVPRKTHCARVAAVRDSIGRGEVYQANISHRMISTAPSDPLELYLRLRETNPAPYMGFLRFRSGEDACALLSSSPELLLELEVDPLGQRIARTRPIKGTVARGATPEEDARLRDSLLTSEKDLAELAMIVDLERNDLGRIAEPGQVTVGPFPELETYAAVHHLVADVRARVASAATAMDVVAALFPGGSITGAPKLRSMEVIAELEEEGRGFFTGSMGFLDLRGHAALSILIRTMVHRVQEGEAAVSFHVGGGITWNSDPGHEDDETLWKAAGMLRALTSSGTSPVTSPVDSQAR</sequence>
<dbReference type="RefSeq" id="WP_145197042.1">
    <property type="nucleotide sequence ID" value="NZ_CP036434.1"/>
</dbReference>